<feature type="signal peptide" evidence="2">
    <location>
        <begin position="1"/>
        <end position="21"/>
    </location>
</feature>
<feature type="transmembrane region" description="Helical" evidence="1">
    <location>
        <begin position="81"/>
        <end position="100"/>
    </location>
</feature>
<evidence type="ECO:0000256" key="1">
    <source>
        <dbReference type="SAM" id="Phobius"/>
    </source>
</evidence>
<comment type="caution">
    <text evidence="3">The sequence shown here is derived from an EMBL/GenBank/DDBJ whole genome shotgun (WGS) entry which is preliminary data.</text>
</comment>
<proteinExistence type="predicted"/>
<feature type="chain" id="PRO_5043651339" evidence="2">
    <location>
        <begin position="22"/>
        <end position="146"/>
    </location>
</feature>
<accession>A0AAV1PLD9</accession>
<keyword evidence="1" id="KW-1133">Transmembrane helix</keyword>
<evidence type="ECO:0000313" key="4">
    <source>
        <dbReference type="Proteomes" id="UP001314229"/>
    </source>
</evidence>
<keyword evidence="2" id="KW-0732">Signal</keyword>
<feature type="transmembrane region" description="Helical" evidence="1">
    <location>
        <begin position="54"/>
        <end position="74"/>
    </location>
</feature>
<reference evidence="3 4" key="1">
    <citation type="submission" date="2024-01" db="EMBL/GenBank/DDBJ databases">
        <authorList>
            <person name="Alioto T."/>
            <person name="Alioto T."/>
            <person name="Gomez Garrido J."/>
        </authorList>
    </citation>
    <scope>NUCLEOTIDE SEQUENCE [LARGE SCALE GENOMIC DNA]</scope>
</reference>
<evidence type="ECO:0000313" key="3">
    <source>
        <dbReference type="EMBL" id="CAK6972240.1"/>
    </source>
</evidence>
<gene>
    <name evidence="3" type="ORF">FSCOSCO3_A015290</name>
</gene>
<keyword evidence="1" id="KW-0472">Membrane</keyword>
<dbReference type="Proteomes" id="UP001314229">
    <property type="component" value="Unassembled WGS sequence"/>
</dbReference>
<keyword evidence="4" id="KW-1185">Reference proteome</keyword>
<organism evidence="3 4">
    <name type="scientific">Scomber scombrus</name>
    <name type="common">Atlantic mackerel</name>
    <name type="synonym">Scomber vernalis</name>
    <dbReference type="NCBI Taxonomy" id="13677"/>
    <lineage>
        <taxon>Eukaryota</taxon>
        <taxon>Metazoa</taxon>
        <taxon>Chordata</taxon>
        <taxon>Craniata</taxon>
        <taxon>Vertebrata</taxon>
        <taxon>Euteleostomi</taxon>
        <taxon>Actinopterygii</taxon>
        <taxon>Neopterygii</taxon>
        <taxon>Teleostei</taxon>
        <taxon>Neoteleostei</taxon>
        <taxon>Acanthomorphata</taxon>
        <taxon>Pelagiaria</taxon>
        <taxon>Scombriformes</taxon>
        <taxon>Scombridae</taxon>
        <taxon>Scomber</taxon>
    </lineage>
</organism>
<protein>
    <submittedName>
        <fullName evidence="3">Uncharacterized protein</fullName>
    </submittedName>
</protein>
<feature type="transmembrane region" description="Helical" evidence="1">
    <location>
        <begin position="106"/>
        <end position="125"/>
    </location>
</feature>
<dbReference type="EMBL" id="CAWUFR010000195">
    <property type="protein sequence ID" value="CAK6972240.1"/>
    <property type="molecule type" value="Genomic_DNA"/>
</dbReference>
<keyword evidence="1" id="KW-0812">Transmembrane</keyword>
<evidence type="ECO:0000256" key="2">
    <source>
        <dbReference type="SAM" id="SignalP"/>
    </source>
</evidence>
<name>A0AAV1PLD9_SCOSC</name>
<sequence length="146" mass="16019">MRLLLAITLLLLFLWLHKAQMSNESNDTALHRNPCEAGSMSKAAVSFLLSPLSVYSWLASMLVRLVLSIPALVLNSLHHSLLLLLCWPWCIATISVSLLLTCLHVGLYLLHLALVVGVVAILTLTQHKMADSDARIEKARLSSAAK</sequence>
<dbReference type="AlphaFoldDB" id="A0AAV1PLD9"/>